<name>A0A1M6LNP7_9BACE</name>
<keyword evidence="4 6" id="KW-1133">Transmembrane helix</keyword>
<evidence type="ECO:0000256" key="1">
    <source>
        <dbReference type="ARBA" id="ARBA00004651"/>
    </source>
</evidence>
<feature type="transmembrane region" description="Helical" evidence="6">
    <location>
        <begin position="695"/>
        <end position="717"/>
    </location>
</feature>
<evidence type="ECO:0000256" key="5">
    <source>
        <dbReference type="ARBA" id="ARBA00023136"/>
    </source>
</evidence>
<keyword evidence="5 6" id="KW-0472">Membrane</keyword>
<evidence type="ECO:0000313" key="9">
    <source>
        <dbReference type="EMBL" id="SHJ72847.1"/>
    </source>
</evidence>
<comment type="subcellular location">
    <subcellularLocation>
        <location evidence="1">Cell membrane</location>
        <topology evidence="1">Multi-pass membrane protein</topology>
    </subcellularLocation>
</comment>
<feature type="transmembrane region" description="Helical" evidence="6">
    <location>
        <begin position="643"/>
        <end position="663"/>
    </location>
</feature>
<feature type="transmembrane region" description="Helical" evidence="6">
    <location>
        <begin position="273"/>
        <end position="295"/>
    </location>
</feature>
<keyword evidence="3 6" id="KW-0812">Transmembrane</keyword>
<feature type="transmembrane region" description="Helical" evidence="6">
    <location>
        <begin position="366"/>
        <end position="390"/>
    </location>
</feature>
<dbReference type="RefSeq" id="WP_073315036.1">
    <property type="nucleotide sequence ID" value="NZ_FQZN01000052.1"/>
</dbReference>
<keyword evidence="2" id="KW-1003">Cell membrane</keyword>
<dbReference type="InterPro" id="IPR003838">
    <property type="entry name" value="ABC3_permease_C"/>
</dbReference>
<evidence type="ECO:0000256" key="4">
    <source>
        <dbReference type="ARBA" id="ARBA00022989"/>
    </source>
</evidence>
<dbReference type="GO" id="GO:0022857">
    <property type="term" value="F:transmembrane transporter activity"/>
    <property type="evidence" value="ECO:0007669"/>
    <property type="project" value="TreeGrafter"/>
</dbReference>
<sequence length="766" mass="85722">MKSFYYVIQTLLHSRGSNLIKIISLTLGITVSILIFARQAFEFNYDTCYKDHERLYVVKSIWDIGDRHMESHITMGPVAGAIADAFPEEVESATVTQQWWRNSGWFRDNNRFTCHAMTGDSCFFSTIGIPLVTGNPNELTNPDVLFISRSMAREAFAEQDPIGQTLTMSRQLPMTVKGVFEDFPENSSFYGVRIVMSLASSAKHGWGYWGWRGGDSYLSCIRLRHAEDFDKVTARFPELVKRFYGDDSSVKYAIELTPVRNYRMDGGVSSMRMVWILLTLGGAILFIVTLNYVLISISSMARRAKSIGVHKCNGAGGNTIFGMFILETGIILLVSLACMALLLVYLRESVEDLLDVSLAGIFGWENIWVSLCVVTFLFVVGGMLPGYIFSRIPVTQVFRRYTEGKKGWKRPLLFVQFCGVAFIFGLLGVVLSQSYYVTTMDRGFDPMRVVVGQTDFGNSENARSTLANLPYVESAASGSNIFLDGLSGEVLTNAAGHDVSLRWMQADKDYIPFLGLKMKEGRNMAKDGEVVVNEKFLEIMNMEEDPIGRQVGKRDNVMGTIVGVLKDFPTSNPAYEPIQPLFITYAPNFNGTVLLKLKEPFEENLRNLNKDVREIFPQNDLVFKSYPGLISQQERSVTNFRNAAVLAAITILFITLMGLIGYINDEMQRRSKEIAIRKVNGADAASVLSLLARDVLWTSIPAVIIGTVGAWYIGNIWREQFCDTSSFPVIYYILIALGVLGIIVGCVVLRSWRIANENPVNSIKSE</sequence>
<dbReference type="InterPro" id="IPR025857">
    <property type="entry name" value="MacB_PCD"/>
</dbReference>
<feature type="transmembrane region" description="Helical" evidence="6">
    <location>
        <begin position="320"/>
        <end position="346"/>
    </location>
</feature>
<evidence type="ECO:0000313" key="10">
    <source>
        <dbReference type="Proteomes" id="UP000184192"/>
    </source>
</evidence>
<keyword evidence="10" id="KW-1185">Reference proteome</keyword>
<dbReference type="PANTHER" id="PTHR30572">
    <property type="entry name" value="MEMBRANE COMPONENT OF TRANSPORTER-RELATED"/>
    <property type="match status" value="1"/>
</dbReference>
<feature type="transmembrane region" description="Helical" evidence="6">
    <location>
        <begin position="729"/>
        <end position="749"/>
    </location>
</feature>
<evidence type="ECO:0000259" key="8">
    <source>
        <dbReference type="Pfam" id="PF12704"/>
    </source>
</evidence>
<dbReference type="GO" id="GO:0005886">
    <property type="term" value="C:plasma membrane"/>
    <property type="evidence" value="ECO:0007669"/>
    <property type="project" value="UniProtKB-SubCell"/>
</dbReference>
<feature type="transmembrane region" description="Helical" evidence="6">
    <location>
        <begin position="411"/>
        <end position="431"/>
    </location>
</feature>
<dbReference type="InterPro" id="IPR050250">
    <property type="entry name" value="Macrolide_Exporter_MacB"/>
</dbReference>
<dbReference type="AlphaFoldDB" id="A0A1M6LNP7"/>
<feature type="domain" description="ABC3 transporter permease C-terminal" evidence="7">
    <location>
        <begin position="646"/>
        <end position="759"/>
    </location>
</feature>
<dbReference type="Pfam" id="PF12704">
    <property type="entry name" value="MacB_PCD"/>
    <property type="match status" value="1"/>
</dbReference>
<dbReference type="eggNOG" id="COG0577">
    <property type="taxonomic scope" value="Bacteria"/>
</dbReference>
<feature type="domain" description="MacB-like periplasmic core" evidence="8">
    <location>
        <begin position="22"/>
        <end position="235"/>
    </location>
</feature>
<dbReference type="PANTHER" id="PTHR30572:SF18">
    <property type="entry name" value="ABC-TYPE MACROLIDE FAMILY EXPORT SYSTEM PERMEASE COMPONENT 2"/>
    <property type="match status" value="1"/>
</dbReference>
<evidence type="ECO:0000256" key="6">
    <source>
        <dbReference type="SAM" id="Phobius"/>
    </source>
</evidence>
<feature type="domain" description="ABC3 transporter permease C-terminal" evidence="7">
    <location>
        <begin position="281"/>
        <end position="393"/>
    </location>
</feature>
<evidence type="ECO:0000256" key="2">
    <source>
        <dbReference type="ARBA" id="ARBA00022475"/>
    </source>
</evidence>
<dbReference type="GeneID" id="92714745"/>
<proteinExistence type="predicted"/>
<reference evidence="10" key="1">
    <citation type="submission" date="2016-11" db="EMBL/GenBank/DDBJ databases">
        <authorList>
            <person name="Varghese N."/>
            <person name="Submissions S."/>
        </authorList>
    </citation>
    <scope>NUCLEOTIDE SEQUENCE [LARGE SCALE GENOMIC DNA]</scope>
    <source>
        <strain evidence="10">DSM 26884</strain>
    </source>
</reference>
<dbReference type="Proteomes" id="UP000184192">
    <property type="component" value="Unassembled WGS sequence"/>
</dbReference>
<organism evidence="9 10">
    <name type="scientific">Bacteroides stercorirosoris</name>
    <dbReference type="NCBI Taxonomy" id="871324"/>
    <lineage>
        <taxon>Bacteria</taxon>
        <taxon>Pseudomonadati</taxon>
        <taxon>Bacteroidota</taxon>
        <taxon>Bacteroidia</taxon>
        <taxon>Bacteroidales</taxon>
        <taxon>Bacteroidaceae</taxon>
        <taxon>Bacteroides</taxon>
    </lineage>
</organism>
<evidence type="ECO:0000256" key="3">
    <source>
        <dbReference type="ARBA" id="ARBA00022692"/>
    </source>
</evidence>
<evidence type="ECO:0000259" key="7">
    <source>
        <dbReference type="Pfam" id="PF02687"/>
    </source>
</evidence>
<dbReference type="Pfam" id="PF02687">
    <property type="entry name" value="FtsX"/>
    <property type="match status" value="2"/>
</dbReference>
<protein>
    <submittedName>
        <fullName evidence="9">Putative ABC transport system permease protein</fullName>
    </submittedName>
</protein>
<accession>A0A1M6LNP7</accession>
<feature type="transmembrane region" description="Helical" evidence="6">
    <location>
        <begin position="20"/>
        <end position="41"/>
    </location>
</feature>
<dbReference type="EMBL" id="FQZN01000052">
    <property type="protein sequence ID" value="SHJ72847.1"/>
    <property type="molecule type" value="Genomic_DNA"/>
</dbReference>
<gene>
    <name evidence="9" type="ORF">SAMN05444350_15215</name>
</gene>